<dbReference type="Pfam" id="PF00096">
    <property type="entry name" value="zf-C2H2"/>
    <property type="match status" value="1"/>
</dbReference>
<dbReference type="CDD" id="cd12148">
    <property type="entry name" value="fungal_TF_MHR"/>
    <property type="match status" value="1"/>
</dbReference>
<dbReference type="Proteomes" id="UP000325395">
    <property type="component" value="Unassembled WGS sequence"/>
</dbReference>
<keyword evidence="12" id="KW-1185">Reference proteome</keyword>
<comment type="subcellular location">
    <subcellularLocation>
        <location evidence="1">Nucleus</location>
    </subcellularLocation>
</comment>
<accession>A0ABQ6W0F9</accession>
<name>A0ABQ6W0F9_9EURO</name>
<keyword evidence="4 9" id="KW-0863">Zinc-finger</keyword>
<dbReference type="PROSITE" id="PS50157">
    <property type="entry name" value="ZINC_FINGER_C2H2_2"/>
    <property type="match status" value="2"/>
</dbReference>
<evidence type="ECO:0000256" key="1">
    <source>
        <dbReference type="ARBA" id="ARBA00004123"/>
    </source>
</evidence>
<organism evidence="11 12">
    <name type="scientific">Aspergillus pseudocaelatus</name>
    <dbReference type="NCBI Taxonomy" id="1825620"/>
    <lineage>
        <taxon>Eukaryota</taxon>
        <taxon>Fungi</taxon>
        <taxon>Dikarya</taxon>
        <taxon>Ascomycota</taxon>
        <taxon>Pezizomycotina</taxon>
        <taxon>Eurotiomycetes</taxon>
        <taxon>Eurotiomycetidae</taxon>
        <taxon>Eurotiales</taxon>
        <taxon>Aspergillaceae</taxon>
        <taxon>Aspergillus</taxon>
        <taxon>Aspergillus subgen. Circumdati</taxon>
    </lineage>
</organism>
<evidence type="ECO:0000313" key="11">
    <source>
        <dbReference type="EMBL" id="KAE8410612.1"/>
    </source>
</evidence>
<reference evidence="11 12" key="1">
    <citation type="submission" date="2019-04" db="EMBL/GenBank/DDBJ databases">
        <authorList>
            <consortium name="DOE Joint Genome Institute"/>
            <person name="Mondo S."/>
            <person name="Kjaerbolling I."/>
            <person name="Vesth T."/>
            <person name="Frisvad J.C."/>
            <person name="Nybo J.L."/>
            <person name="Theobald S."/>
            <person name="Kildgaard S."/>
            <person name="Isbrandt T."/>
            <person name="Kuo A."/>
            <person name="Sato A."/>
            <person name="Lyhne E.K."/>
            <person name="Kogle M.E."/>
            <person name="Wiebenga A."/>
            <person name="Kun R.S."/>
            <person name="Lubbers R.J."/>
            <person name="Makela M.R."/>
            <person name="Barry K."/>
            <person name="Chovatia M."/>
            <person name="Clum A."/>
            <person name="Daum C."/>
            <person name="Haridas S."/>
            <person name="He G."/>
            <person name="LaButti K."/>
            <person name="Lipzen A."/>
            <person name="Riley R."/>
            <person name="Salamov A."/>
            <person name="Simmons B.A."/>
            <person name="Magnuson J.K."/>
            <person name="Henrissat B."/>
            <person name="Mortensen U.H."/>
            <person name="Larsen T.O."/>
            <person name="Devries R.P."/>
            <person name="Grigoriev I.V."/>
            <person name="Machida M."/>
            <person name="Baker S.E."/>
            <person name="Andersen M.R."/>
            <person name="Cantor M.N."/>
            <person name="Hua S.X."/>
        </authorList>
    </citation>
    <scope>NUCLEOTIDE SEQUENCE [LARGE SCALE GENOMIC DNA]</scope>
    <source>
        <strain evidence="11 12">CBS 117616</strain>
    </source>
</reference>
<evidence type="ECO:0000256" key="3">
    <source>
        <dbReference type="ARBA" id="ARBA00022737"/>
    </source>
</evidence>
<keyword evidence="6" id="KW-0805">Transcription regulation</keyword>
<feature type="domain" description="C2H2-type" evidence="10">
    <location>
        <begin position="17"/>
        <end position="44"/>
    </location>
</feature>
<keyword evidence="7" id="KW-0804">Transcription</keyword>
<proteinExistence type="predicted"/>
<sequence length="781" mass="87768">MPAMSKHLLGLPLEKPHVCQYCSRQFRRLEHLQRHRRLHTNERPFVCSCGVSFARKDLLRRHQRLSKEGQHPVDRERHASSHLVLSHGEFAIESGNNSEPHGLEAERPGPHAPFPANATFSFEQAPTPQGLGLGHQNQATSFEVGDDKGPSLQSVLEDCDPLEGFSPFMNNTGLSAGWGSALYEELIDQPASQAHYAHTLGPDSPHGSTPGGITDSDDYIQSLTILPVPEKATFERAANYFPSIEVTERLREQLIQAVSGFQLVLPEFSMPSRQSLTRFMNAFFDEFYPHFPFFHPITFQMQNHIPELLLAMAAMGAQCRYERQKALMFFNTARAILHERHYQTNAAPSPNFSFDHPSFHDYSDSNSIQVISALLILVIFATWQESRKMLSEALSLQSRLVQLIKESGLSEIRSAHETPDWQTWIGLEFARRVKFSAFCFLNIHSIAYNVPPILLVHDINLRLPCSNQEWLARDETEWISARQTVPQEQSLFPDALAILLGRLKQASRVEPVPSPMANYVLLHGLLQCILLARQSHTLLREDVTSAKAQKEHLEAALQSWTLGWLAAPGSGLRSSNPNGPIPFTSTALLGLAYGRIHLDLGSHRQLETRDHRKIAQALLHAPAVPRHRSLLPALLHATHALSVPVRLGIDYVAQNQAFVCSIQHMLCAIEFAITLNKWLDSVAQTHASHPLTDQENQLVNWIYRVVEEGQTSLDDEPGPTGVGGATLKATDYPVLALYVVRLWSRVMRGNTQWPIVSNFRQSLECYADEYQRTHLSSLQDT</sequence>
<keyword evidence="8" id="KW-0539">Nucleus</keyword>
<dbReference type="InterPro" id="IPR051059">
    <property type="entry name" value="VerF-like"/>
</dbReference>
<dbReference type="InterPro" id="IPR036236">
    <property type="entry name" value="Znf_C2H2_sf"/>
</dbReference>
<gene>
    <name evidence="11" type="ORF">BDV36DRAFT_277277</name>
</gene>
<protein>
    <submittedName>
        <fullName evidence="11">Fungal-specific transcription factor domain-containing protein</fullName>
    </submittedName>
</protein>
<evidence type="ECO:0000256" key="2">
    <source>
        <dbReference type="ARBA" id="ARBA00022723"/>
    </source>
</evidence>
<dbReference type="PANTHER" id="PTHR40626">
    <property type="entry name" value="MIP31509P"/>
    <property type="match status" value="1"/>
</dbReference>
<keyword evidence="5" id="KW-0862">Zinc</keyword>
<dbReference type="Pfam" id="PF04082">
    <property type="entry name" value="Fungal_trans"/>
    <property type="match status" value="1"/>
</dbReference>
<dbReference type="SUPFAM" id="SSF57667">
    <property type="entry name" value="beta-beta-alpha zinc fingers"/>
    <property type="match status" value="1"/>
</dbReference>
<evidence type="ECO:0000256" key="8">
    <source>
        <dbReference type="ARBA" id="ARBA00023242"/>
    </source>
</evidence>
<evidence type="ECO:0000256" key="6">
    <source>
        <dbReference type="ARBA" id="ARBA00023015"/>
    </source>
</evidence>
<dbReference type="PROSITE" id="PS00028">
    <property type="entry name" value="ZINC_FINGER_C2H2_1"/>
    <property type="match status" value="1"/>
</dbReference>
<dbReference type="InterPro" id="IPR013087">
    <property type="entry name" value="Znf_C2H2_type"/>
</dbReference>
<evidence type="ECO:0000259" key="10">
    <source>
        <dbReference type="PROSITE" id="PS50157"/>
    </source>
</evidence>
<feature type="domain" description="C2H2-type" evidence="10">
    <location>
        <begin position="45"/>
        <end position="72"/>
    </location>
</feature>
<evidence type="ECO:0000256" key="9">
    <source>
        <dbReference type="PROSITE-ProRule" id="PRU00042"/>
    </source>
</evidence>
<evidence type="ECO:0000256" key="5">
    <source>
        <dbReference type="ARBA" id="ARBA00022833"/>
    </source>
</evidence>
<evidence type="ECO:0000256" key="7">
    <source>
        <dbReference type="ARBA" id="ARBA00023163"/>
    </source>
</evidence>
<keyword evidence="3" id="KW-0677">Repeat</keyword>
<dbReference type="Gene3D" id="3.30.160.60">
    <property type="entry name" value="Classic Zinc Finger"/>
    <property type="match status" value="2"/>
</dbReference>
<keyword evidence="2" id="KW-0479">Metal-binding</keyword>
<dbReference type="EMBL" id="ML735927">
    <property type="protein sequence ID" value="KAE8410612.1"/>
    <property type="molecule type" value="Genomic_DNA"/>
</dbReference>
<dbReference type="PANTHER" id="PTHR40626:SF10">
    <property type="entry name" value="C2H2-TYPE DOMAIN-CONTAINING PROTEIN"/>
    <property type="match status" value="1"/>
</dbReference>
<dbReference type="InterPro" id="IPR007219">
    <property type="entry name" value="XnlR_reg_dom"/>
</dbReference>
<evidence type="ECO:0000313" key="12">
    <source>
        <dbReference type="Proteomes" id="UP000325395"/>
    </source>
</evidence>
<evidence type="ECO:0000256" key="4">
    <source>
        <dbReference type="ARBA" id="ARBA00022771"/>
    </source>
</evidence>